<dbReference type="PANTHER" id="PTHR42805">
    <property type="entry name" value="PTERIN-4-ALPHA-CARBINOLAMINE DEHYDRATASE-RELATED"/>
    <property type="match status" value="1"/>
</dbReference>
<dbReference type="GO" id="GO:0008124">
    <property type="term" value="F:4-alpha-hydroxytetrahydrobiopterin dehydratase activity"/>
    <property type="evidence" value="ECO:0007669"/>
    <property type="project" value="UniProtKB-UniRule"/>
</dbReference>
<dbReference type="SUPFAM" id="SSF55248">
    <property type="entry name" value="PCD-like"/>
    <property type="match status" value="1"/>
</dbReference>
<evidence type="ECO:0000256" key="2">
    <source>
        <dbReference type="ARBA" id="ARBA00006472"/>
    </source>
</evidence>
<comment type="caution">
    <text evidence="5">The sequence shown here is derived from an EMBL/GenBank/DDBJ whole genome shotgun (WGS) entry which is preliminary data.</text>
</comment>
<dbReference type="Proteomes" id="UP000565262">
    <property type="component" value="Unassembled WGS sequence"/>
</dbReference>
<dbReference type="PANTHER" id="PTHR42805:SF1">
    <property type="entry name" value="PTERIN-4-ALPHA-CARBINOLAMINE DEHYDRATASE-RELATED"/>
    <property type="match status" value="1"/>
</dbReference>
<dbReference type="HAMAP" id="MF_00434">
    <property type="entry name" value="Pterin_4_alpha"/>
    <property type="match status" value="1"/>
</dbReference>
<evidence type="ECO:0000313" key="5">
    <source>
        <dbReference type="EMBL" id="MBB1485348.1"/>
    </source>
</evidence>
<evidence type="ECO:0000256" key="3">
    <source>
        <dbReference type="ARBA" id="ARBA00023239"/>
    </source>
</evidence>
<dbReference type="InterPro" id="IPR050376">
    <property type="entry name" value="Pterin-4-alpha-carb_dehyd"/>
</dbReference>
<dbReference type="InterPro" id="IPR001533">
    <property type="entry name" value="Pterin_deHydtase"/>
</dbReference>
<organism evidence="5 6">
    <name type="scientific">Oceanospirillum sediminis</name>
    <dbReference type="NCBI Taxonomy" id="2760088"/>
    <lineage>
        <taxon>Bacteria</taxon>
        <taxon>Pseudomonadati</taxon>
        <taxon>Pseudomonadota</taxon>
        <taxon>Gammaproteobacteria</taxon>
        <taxon>Oceanospirillales</taxon>
        <taxon>Oceanospirillaceae</taxon>
        <taxon>Oceanospirillum</taxon>
    </lineage>
</organism>
<dbReference type="Pfam" id="PF01329">
    <property type="entry name" value="Pterin_4a"/>
    <property type="match status" value="1"/>
</dbReference>
<reference evidence="5 6" key="1">
    <citation type="submission" date="2020-08" db="EMBL/GenBank/DDBJ databases">
        <title>Oceanospirillum sp. nov. isolated from marine sediment.</title>
        <authorList>
            <person name="Ji X."/>
        </authorList>
    </citation>
    <scope>NUCLEOTIDE SEQUENCE [LARGE SCALE GENOMIC DNA]</scope>
    <source>
        <strain evidence="5 6">D5</strain>
    </source>
</reference>
<protein>
    <recommendedName>
        <fullName evidence="4">Putative pterin-4-alpha-carbinolamine dehydratase</fullName>
        <shortName evidence="4">PHS</shortName>
        <ecNumber evidence="4">4.2.1.96</ecNumber>
    </recommendedName>
    <alternativeName>
        <fullName evidence="4">4-alpha-hydroxy-tetrahydropterin dehydratase</fullName>
    </alternativeName>
    <alternativeName>
        <fullName evidence="4">Pterin carbinolamine dehydratase</fullName>
        <shortName evidence="4">PCD</shortName>
    </alternativeName>
</protein>
<evidence type="ECO:0000256" key="4">
    <source>
        <dbReference type="HAMAP-Rule" id="MF_00434"/>
    </source>
</evidence>
<dbReference type="AlphaFoldDB" id="A0A839IK83"/>
<sequence length="114" mass="13064">MSELSEFSCEACRSDAPRVTGDELEQLLSELPDWELEVIDNVRQITRTYTFSNFRTAMQFSNAIADLAESEGHHPAILTEWGKVTLSWWTHKIMGLHKNDFILAARSDDIYEKG</sequence>
<dbReference type="RefSeq" id="WP_182807138.1">
    <property type="nucleotide sequence ID" value="NZ_JACJFM010000002.1"/>
</dbReference>
<dbReference type="CDD" id="cd00913">
    <property type="entry name" value="PCD_DCoH_subfamily_a"/>
    <property type="match status" value="1"/>
</dbReference>
<dbReference type="NCBIfam" id="NF002016">
    <property type="entry name" value="PRK00823.1-1"/>
    <property type="match status" value="1"/>
</dbReference>
<gene>
    <name evidence="5" type="ORF">H4O21_01785</name>
</gene>
<evidence type="ECO:0000313" key="6">
    <source>
        <dbReference type="Proteomes" id="UP000565262"/>
    </source>
</evidence>
<evidence type="ECO:0000256" key="1">
    <source>
        <dbReference type="ARBA" id="ARBA00001554"/>
    </source>
</evidence>
<keyword evidence="6" id="KW-1185">Reference proteome</keyword>
<dbReference type="EMBL" id="JACJFM010000002">
    <property type="protein sequence ID" value="MBB1485348.1"/>
    <property type="molecule type" value="Genomic_DNA"/>
</dbReference>
<dbReference type="InterPro" id="IPR036428">
    <property type="entry name" value="PCD_sf"/>
</dbReference>
<proteinExistence type="inferred from homology"/>
<dbReference type="Gene3D" id="3.30.1360.20">
    <property type="entry name" value="Transcriptional coactivator/pterin dehydratase"/>
    <property type="match status" value="1"/>
</dbReference>
<accession>A0A839IK83</accession>
<keyword evidence="3 4" id="KW-0456">Lyase</keyword>
<dbReference type="GO" id="GO:0006729">
    <property type="term" value="P:tetrahydrobiopterin biosynthetic process"/>
    <property type="evidence" value="ECO:0007669"/>
    <property type="project" value="InterPro"/>
</dbReference>
<comment type="catalytic activity">
    <reaction evidence="1 4">
        <text>(4aS,6R)-4a-hydroxy-L-erythro-5,6,7,8-tetrahydrobiopterin = (6R)-L-erythro-6,7-dihydrobiopterin + H2O</text>
        <dbReference type="Rhea" id="RHEA:11920"/>
        <dbReference type="ChEBI" id="CHEBI:15377"/>
        <dbReference type="ChEBI" id="CHEBI:15642"/>
        <dbReference type="ChEBI" id="CHEBI:43120"/>
        <dbReference type="EC" id="4.2.1.96"/>
    </reaction>
</comment>
<dbReference type="EC" id="4.2.1.96" evidence="4"/>
<comment type="similarity">
    <text evidence="2 4">Belongs to the pterin-4-alpha-carbinolamine dehydratase family.</text>
</comment>
<name>A0A839IK83_9GAMM</name>